<dbReference type="PANTHER" id="PTHR42964:SF1">
    <property type="entry name" value="POLYKETIDE BIOSYNTHESIS ENOYL-COA HYDRATASE PKSH-RELATED"/>
    <property type="match status" value="1"/>
</dbReference>
<comment type="caution">
    <text evidence="2">The sequence shown here is derived from an EMBL/GenBank/DDBJ whole genome shotgun (WGS) entry which is preliminary data.</text>
</comment>
<dbReference type="Pfam" id="PF00378">
    <property type="entry name" value="ECH_1"/>
    <property type="match status" value="1"/>
</dbReference>
<dbReference type="CDD" id="cd06558">
    <property type="entry name" value="crotonase-like"/>
    <property type="match status" value="1"/>
</dbReference>
<reference evidence="2 3" key="1">
    <citation type="submission" date="2018-08" db="EMBL/GenBank/DDBJ databases">
        <title>Jishengella sp. nov., isolated from a root of Azadirachta indica A. Juss. var. siamensis Valenton.</title>
        <authorList>
            <person name="Kuncharoen N."/>
            <person name="Tanasupawat S."/>
            <person name="Kudo T."/>
            <person name="Ohkuma M."/>
        </authorList>
    </citation>
    <scope>NUCLEOTIDE SEQUENCE [LARGE SCALE GENOMIC DNA]</scope>
    <source>
        <strain evidence="2 3">AZ1-13</strain>
    </source>
</reference>
<gene>
    <name evidence="2" type="ORF">D2L64_02645</name>
</gene>
<dbReference type="AlphaFoldDB" id="A0A418MYW5"/>
<name>A0A418MYW5_9ACTN</name>
<dbReference type="GO" id="GO:0016853">
    <property type="term" value="F:isomerase activity"/>
    <property type="evidence" value="ECO:0007669"/>
    <property type="project" value="UniProtKB-KW"/>
</dbReference>
<dbReference type="InterPro" id="IPR001753">
    <property type="entry name" value="Enoyl-CoA_hydra/iso"/>
</dbReference>
<sequence length="264" mass="28141">MPGRPAGLPSYRPVCMITWVIITLTHERDRRVARVRYDNATRGNCFDHAALHDLVETLESAAADETCAIIHLEMAGRHFCGGWDTSSFGRLARASVQEIAADLRDSDLALHRIRQLPVPVVAAVRGEVIGFGAGLLHAVHLPVAATSARMSLPEARYGFAPAGVGHTIAQSLPRAHAYHLLTGAAAATAAQLLAWGLVARVVDDDHVDHEVDALIDALLAVPGRTVRAVVQVVESSLTTGRPEHAYDVSAGTIRAGLNAEESRG</sequence>
<evidence type="ECO:0000256" key="1">
    <source>
        <dbReference type="ARBA" id="ARBA00005254"/>
    </source>
</evidence>
<evidence type="ECO:0000313" key="2">
    <source>
        <dbReference type="EMBL" id="RIV40547.1"/>
    </source>
</evidence>
<comment type="similarity">
    <text evidence="1">Belongs to the enoyl-CoA hydratase/isomerase family.</text>
</comment>
<dbReference type="PANTHER" id="PTHR42964">
    <property type="entry name" value="ENOYL-COA HYDRATASE"/>
    <property type="match status" value="1"/>
</dbReference>
<organism evidence="2 3">
    <name type="scientific">Micromonospora radicis</name>
    <dbReference type="NCBI Taxonomy" id="1894971"/>
    <lineage>
        <taxon>Bacteria</taxon>
        <taxon>Bacillati</taxon>
        <taxon>Actinomycetota</taxon>
        <taxon>Actinomycetes</taxon>
        <taxon>Micromonosporales</taxon>
        <taxon>Micromonosporaceae</taxon>
        <taxon>Micromonospora</taxon>
    </lineage>
</organism>
<dbReference type="InterPro" id="IPR051683">
    <property type="entry name" value="Enoyl-CoA_Hydratase/Isomerase"/>
</dbReference>
<protein>
    <submittedName>
        <fullName evidence="2">Enoyl-CoA hydratase/isomerase family protein</fullName>
    </submittedName>
</protein>
<dbReference type="SUPFAM" id="SSF52096">
    <property type="entry name" value="ClpP/crotonase"/>
    <property type="match status" value="1"/>
</dbReference>
<keyword evidence="2" id="KW-0413">Isomerase</keyword>
<dbReference type="GO" id="GO:0008300">
    <property type="term" value="P:isoprenoid catabolic process"/>
    <property type="evidence" value="ECO:0007669"/>
    <property type="project" value="TreeGrafter"/>
</dbReference>
<dbReference type="Gene3D" id="3.90.226.10">
    <property type="entry name" value="2-enoyl-CoA Hydratase, Chain A, domain 1"/>
    <property type="match status" value="1"/>
</dbReference>
<evidence type="ECO:0000313" key="3">
    <source>
        <dbReference type="Proteomes" id="UP000283832"/>
    </source>
</evidence>
<accession>A0A418MYW5</accession>
<dbReference type="InterPro" id="IPR029045">
    <property type="entry name" value="ClpP/crotonase-like_dom_sf"/>
</dbReference>
<keyword evidence="3" id="KW-1185">Reference proteome</keyword>
<proteinExistence type="inferred from homology"/>
<dbReference type="Proteomes" id="UP000283832">
    <property type="component" value="Unassembled WGS sequence"/>
</dbReference>
<dbReference type="EMBL" id="QXEC01000002">
    <property type="protein sequence ID" value="RIV40547.1"/>
    <property type="molecule type" value="Genomic_DNA"/>
</dbReference>